<dbReference type="Proteomes" id="UP001455709">
    <property type="component" value="Unassembled WGS sequence"/>
</dbReference>
<dbReference type="InterPro" id="IPR029061">
    <property type="entry name" value="THDP-binding"/>
</dbReference>
<keyword evidence="3" id="KW-0786">Thiamine pyrophosphate</keyword>
<evidence type="ECO:0000256" key="3">
    <source>
        <dbReference type="ARBA" id="ARBA00023052"/>
    </source>
</evidence>
<gene>
    <name evidence="5" type="ORF">ABGV49_21685</name>
</gene>
<keyword evidence="6" id="KW-1185">Reference proteome</keyword>
<name>A0ABV0FHV8_9NEIS</name>
<dbReference type="Gene3D" id="3.40.50.970">
    <property type="match status" value="1"/>
</dbReference>
<dbReference type="EMBL" id="JBDOJC010000001">
    <property type="protein sequence ID" value="MEO2219674.1"/>
    <property type="molecule type" value="Genomic_DNA"/>
</dbReference>
<evidence type="ECO:0000259" key="4">
    <source>
        <dbReference type="Pfam" id="PF00456"/>
    </source>
</evidence>
<protein>
    <submittedName>
        <fullName evidence="5">1-deoxy-D-xylulose-5-phosphate synthase N-terminal domain-containing protein</fullName>
    </submittedName>
</protein>
<dbReference type="SUPFAM" id="SSF52518">
    <property type="entry name" value="Thiamin diphosphate-binding fold (THDP-binding)"/>
    <property type="match status" value="1"/>
</dbReference>
<dbReference type="RefSeq" id="WP_347372137.1">
    <property type="nucleotide sequence ID" value="NZ_JBDOJC010000001.1"/>
</dbReference>
<dbReference type="InterPro" id="IPR005474">
    <property type="entry name" value="Transketolase_N"/>
</dbReference>
<evidence type="ECO:0000256" key="1">
    <source>
        <dbReference type="ARBA" id="ARBA00001964"/>
    </source>
</evidence>
<evidence type="ECO:0000256" key="2">
    <source>
        <dbReference type="ARBA" id="ARBA00007131"/>
    </source>
</evidence>
<evidence type="ECO:0000313" key="6">
    <source>
        <dbReference type="Proteomes" id="UP001455709"/>
    </source>
</evidence>
<proteinExistence type="inferred from homology"/>
<evidence type="ECO:0000313" key="5">
    <source>
        <dbReference type="EMBL" id="MEO2219674.1"/>
    </source>
</evidence>
<dbReference type="Pfam" id="PF00456">
    <property type="entry name" value="Transketolase_N"/>
    <property type="match status" value="1"/>
</dbReference>
<sequence length="588" mass="64210">MNRSINFDAGAGPMLAAQLSGIAECLRRRRAFMSVEEYARALEEVEAGLDLAGECLGINELSVAMARRFMPFYQGATLCLERIHEISGYGTLASCLSSLNIAEALFESGLCDEAGVATPNLVIGRGHVAPLFYACRHSRRGMPLAFLAAVHDKVPSVVHKDYGFAYSMRHSLGEGVGIALGRARSHRDQRVVCIAGDGELNEGVSYEAIRLVGELEARNLTLIVDSNGRGIDPLPGKLSPAYLAAYFDQVFEVDGHDTQAIGECMRDAERQQRSAAIVCHTRKGSHSFKRASHQAAPPLAPGKTSSCSLTAGLIDEARADGPAHVFTADLAARFGLTPSQVYCNVGLAESALLTAAMGCPEEELKFVLTDDKYYLNAIDVLHSALIGCRNLHVIAARKNGVWGGPTYVPTVFGLLTEEAVYELTDPQDLLACIRRRRAAGGNGLYLMYDQPMERILAMRDKYRRLSDEFYAYQTERAGGTVILSSESMAYEAFQAATAKGCAHIRALSTRPDLERVRKLLLEAEEVIVAEHNGSRFNLAEYVESRLLIRVRKVFSDAYEWPRIDTFQVSAAPRMLESMLSEPSCVLAG</sequence>
<comment type="caution">
    <text evidence="5">The sequence shown here is derived from an EMBL/GenBank/DDBJ whole genome shotgun (WGS) entry which is preliminary data.</text>
</comment>
<accession>A0ABV0FHV8</accession>
<comment type="similarity">
    <text evidence="2">Belongs to the transketolase family.</text>
</comment>
<dbReference type="PANTHER" id="PTHR47514:SF1">
    <property type="entry name" value="TRANSKETOLASE N-TERMINAL SECTION-RELATED"/>
    <property type="match status" value="1"/>
</dbReference>
<comment type="cofactor">
    <cofactor evidence="1">
        <name>thiamine diphosphate</name>
        <dbReference type="ChEBI" id="CHEBI:58937"/>
    </cofactor>
</comment>
<organism evidence="5 6">
    <name type="scientific">Chromobacterium vaccinii</name>
    <dbReference type="NCBI Taxonomy" id="1108595"/>
    <lineage>
        <taxon>Bacteria</taxon>
        <taxon>Pseudomonadati</taxon>
        <taxon>Pseudomonadota</taxon>
        <taxon>Betaproteobacteria</taxon>
        <taxon>Neisseriales</taxon>
        <taxon>Chromobacteriaceae</taxon>
        <taxon>Chromobacterium</taxon>
    </lineage>
</organism>
<feature type="domain" description="Transketolase N-terminal" evidence="4">
    <location>
        <begin position="188"/>
        <end position="294"/>
    </location>
</feature>
<reference evidence="5 6" key="1">
    <citation type="submission" date="2024-05" db="EMBL/GenBank/DDBJ databases">
        <authorList>
            <person name="De Oliveira J.P."/>
            <person name="Noriler S.A."/>
            <person name="De Oliveira A.G."/>
            <person name="Sipoli D.S."/>
        </authorList>
    </citation>
    <scope>NUCLEOTIDE SEQUENCE [LARGE SCALE GENOMIC DNA]</scope>
    <source>
        <strain evidence="5 6">LABIM189</strain>
    </source>
</reference>
<dbReference type="PANTHER" id="PTHR47514">
    <property type="entry name" value="TRANSKETOLASE N-TERMINAL SECTION-RELATED"/>
    <property type="match status" value="1"/>
</dbReference>